<feature type="compositionally biased region" description="Basic residues" evidence="3">
    <location>
        <begin position="74"/>
        <end position="87"/>
    </location>
</feature>
<feature type="compositionally biased region" description="Low complexity" evidence="3">
    <location>
        <begin position="223"/>
        <end position="240"/>
    </location>
</feature>
<proteinExistence type="predicted"/>
<dbReference type="Gene3D" id="3.30.1370.10">
    <property type="entry name" value="K Homology domain, type 1"/>
    <property type="match status" value="3"/>
</dbReference>
<dbReference type="InterPro" id="IPR004088">
    <property type="entry name" value="KH_dom_type_1"/>
</dbReference>
<feature type="domain" description="K Homology" evidence="5">
    <location>
        <begin position="325"/>
        <end position="403"/>
    </location>
</feature>
<dbReference type="EMBL" id="HBKQ01022298">
    <property type="protein sequence ID" value="CAE2239219.1"/>
    <property type="molecule type" value="Transcribed_RNA"/>
</dbReference>
<feature type="domain" description="K Homology" evidence="5">
    <location>
        <begin position="413"/>
        <end position="481"/>
    </location>
</feature>
<keyword evidence="4" id="KW-1133">Transmembrane helix</keyword>
<feature type="compositionally biased region" description="Gly residues" evidence="3">
    <location>
        <begin position="115"/>
        <end position="124"/>
    </location>
</feature>
<organism evidence="6">
    <name type="scientific">Odontella aurita</name>
    <dbReference type="NCBI Taxonomy" id="265563"/>
    <lineage>
        <taxon>Eukaryota</taxon>
        <taxon>Sar</taxon>
        <taxon>Stramenopiles</taxon>
        <taxon>Ochrophyta</taxon>
        <taxon>Bacillariophyta</taxon>
        <taxon>Mediophyceae</taxon>
        <taxon>Biddulphiophycidae</taxon>
        <taxon>Eupodiscales</taxon>
        <taxon>Odontellaceae</taxon>
        <taxon>Odontella</taxon>
    </lineage>
</organism>
<feature type="region of interest" description="Disordered" evidence="3">
    <location>
        <begin position="32"/>
        <end position="240"/>
    </location>
</feature>
<feature type="compositionally biased region" description="Polar residues" evidence="3">
    <location>
        <begin position="55"/>
        <end position="66"/>
    </location>
</feature>
<accession>A0A7S4ITN8</accession>
<evidence type="ECO:0000259" key="5">
    <source>
        <dbReference type="SMART" id="SM00322"/>
    </source>
</evidence>
<gene>
    <name evidence="6" type="ORF">OAUR00152_LOCUS15133</name>
</gene>
<reference evidence="6" key="1">
    <citation type="submission" date="2021-01" db="EMBL/GenBank/DDBJ databases">
        <authorList>
            <person name="Corre E."/>
            <person name="Pelletier E."/>
            <person name="Niang G."/>
            <person name="Scheremetjew M."/>
            <person name="Finn R."/>
            <person name="Kale V."/>
            <person name="Holt S."/>
            <person name="Cochrane G."/>
            <person name="Meng A."/>
            <person name="Brown T."/>
            <person name="Cohen L."/>
        </authorList>
    </citation>
    <scope>NUCLEOTIDE SEQUENCE</scope>
    <source>
        <strain evidence="6">Isolate 1302-5</strain>
    </source>
</reference>
<protein>
    <recommendedName>
        <fullName evidence="5">K Homology domain-containing protein</fullName>
    </recommendedName>
</protein>
<keyword evidence="2" id="KW-0694">RNA-binding</keyword>
<dbReference type="Pfam" id="PF00013">
    <property type="entry name" value="KH_1"/>
    <property type="match status" value="3"/>
</dbReference>
<sequence length="496" mass="51740">MSTMDLDAVMDNPVYIAAFAVGAVILWSLLRSGSNDSKNDSSASSKTDRGLPSSGGATATPSQSGEDSAAATTGKKKKKKSKAKKKASAASAPTPAPAVESVPEMAEETEAAAASGGGGGGGGGGKKKKKKKKGAGSVPASTKKASAPKPAAKADTTPEDSDSDDERAETIRPPSAPVKPSAQLPKTQGLTKAEKKQQLADLNDGWEIAADPKKKKKRGGGAKKAASAQTGGANAAAGSSSGFAEISVQIDVKKVGIIIGPKGATMQSIQDATNTKLDINASKEADPRKPASVKITGKKADAERAKKAIQELCAKGYTTLTQEAGFMENSVSVHPQVLSEIVGPGGKNIRAIQEKLGVKVTIPPTDWKPNQAQLGKVKPVRVGVAGTKEACKKAKDAILAISHYHHHEVTHPGLTHEEVDVSPEFLHCVIGARGSELRHIKGNYSCEVYIPNADSYSEYVVVVGRAAQVERAIAHINNLMDRESERNERQYEDEAY</sequence>
<dbReference type="SUPFAM" id="SSF54791">
    <property type="entry name" value="Eukaryotic type KH-domain (KH-domain type I)"/>
    <property type="match status" value="3"/>
</dbReference>
<dbReference type="GO" id="GO:0003723">
    <property type="term" value="F:RNA binding"/>
    <property type="evidence" value="ECO:0007669"/>
    <property type="project" value="UniProtKB-UniRule"/>
</dbReference>
<dbReference type="InterPro" id="IPR036612">
    <property type="entry name" value="KH_dom_type_1_sf"/>
</dbReference>
<dbReference type="CDD" id="cd00105">
    <property type="entry name" value="KH-I"/>
    <property type="match status" value="1"/>
</dbReference>
<dbReference type="PANTHER" id="PTHR10288">
    <property type="entry name" value="KH DOMAIN CONTAINING RNA BINDING PROTEIN"/>
    <property type="match status" value="1"/>
</dbReference>
<evidence type="ECO:0000256" key="1">
    <source>
        <dbReference type="ARBA" id="ARBA00022737"/>
    </source>
</evidence>
<feature type="transmembrane region" description="Helical" evidence="4">
    <location>
        <begin position="12"/>
        <end position="30"/>
    </location>
</feature>
<feature type="compositionally biased region" description="Low complexity" evidence="3">
    <location>
        <begin position="32"/>
        <end position="45"/>
    </location>
</feature>
<name>A0A7S4ITN8_9STRA</name>
<evidence type="ECO:0000256" key="3">
    <source>
        <dbReference type="SAM" id="MobiDB-lite"/>
    </source>
</evidence>
<feature type="compositionally biased region" description="Acidic residues" evidence="3">
    <location>
        <begin position="157"/>
        <end position="167"/>
    </location>
</feature>
<keyword evidence="4" id="KW-0812">Transmembrane</keyword>
<evidence type="ECO:0000313" key="6">
    <source>
        <dbReference type="EMBL" id="CAE2239219.1"/>
    </source>
</evidence>
<feature type="compositionally biased region" description="Basic residues" evidence="3">
    <location>
        <begin position="125"/>
        <end position="134"/>
    </location>
</feature>
<dbReference type="AlphaFoldDB" id="A0A7S4ITN8"/>
<dbReference type="SMART" id="SM00322">
    <property type="entry name" value="KH"/>
    <property type="match status" value="3"/>
</dbReference>
<evidence type="ECO:0000256" key="2">
    <source>
        <dbReference type="PROSITE-ProRule" id="PRU00117"/>
    </source>
</evidence>
<evidence type="ECO:0000256" key="4">
    <source>
        <dbReference type="SAM" id="Phobius"/>
    </source>
</evidence>
<keyword evidence="4" id="KW-0472">Membrane</keyword>
<keyword evidence="1" id="KW-0677">Repeat</keyword>
<feature type="domain" description="K Homology" evidence="5">
    <location>
        <begin position="242"/>
        <end position="314"/>
    </location>
</feature>
<dbReference type="PROSITE" id="PS50084">
    <property type="entry name" value="KH_TYPE_1"/>
    <property type="match status" value="3"/>
</dbReference>
<feature type="compositionally biased region" description="Low complexity" evidence="3">
    <location>
        <begin position="135"/>
        <end position="155"/>
    </location>
</feature>
<dbReference type="InterPro" id="IPR004087">
    <property type="entry name" value="KH_dom"/>
</dbReference>